<dbReference type="Proteomes" id="UP001497644">
    <property type="component" value="Chromosome 12"/>
</dbReference>
<proteinExistence type="inferred from homology"/>
<dbReference type="SUPFAM" id="SSF110581">
    <property type="entry name" value="Indigoidine synthase A-like"/>
    <property type="match status" value="1"/>
</dbReference>
<dbReference type="InterPro" id="IPR007342">
    <property type="entry name" value="PsuG"/>
</dbReference>
<dbReference type="Pfam" id="PF04227">
    <property type="entry name" value="Indigoidine_A"/>
    <property type="match status" value="1"/>
</dbReference>
<dbReference type="PANTHER" id="PTHR42909">
    <property type="entry name" value="ZGC:136858"/>
    <property type="match status" value="1"/>
</dbReference>
<keyword evidence="1" id="KW-0479">Metal-binding</keyword>
<accession>A0AAV2NA88</accession>
<keyword evidence="4" id="KW-0456">Lyase</keyword>
<evidence type="ECO:0000256" key="1">
    <source>
        <dbReference type="ARBA" id="ARBA00022723"/>
    </source>
</evidence>
<keyword evidence="5" id="KW-0326">Glycosidase</keyword>
<gene>
    <name evidence="6" type="ORF">LPLAT_LOCUS2835</name>
</gene>
<sequence length="410" mass="44502">MHRIRLNDLAAKLWTRRSNVPAPIIHRRSIAGRNSLVYGSEVATARQNGLPIVALESTIITHGMPYPDNLNTALKVEDAVRKQGAVPATIGIIDGKVHVGLNNEQLEILSKADSAETIKCSRRDISFIASHRLNGGTTVSATMLIAHAADIPIMATGGIGGVHRGAEMTFDISTDLIELGRTPVAVVCSGVKSILDIGKTLEYLETQGIPVIKIGETPEFPAFYCSETSDKIKAPYRVSNTKKAADIVKTQRILGINTGILFTVSIPEKYTLKPDIVDSAISEALERASAMHITGKQVTPFLLNELNKITCGQSLEANIALIENNAKVAAQIALNLCEKSQTSCVEPAPVRSIISKRKPVVVGGAVLDTVVQVKESKINNCLPEDRTKMEIRREQEPRMPFINDDSYTRL</sequence>
<reference evidence="6" key="1">
    <citation type="submission" date="2024-04" db="EMBL/GenBank/DDBJ databases">
        <authorList>
            <consortium name="Molecular Ecology Group"/>
        </authorList>
    </citation>
    <scope>NUCLEOTIDE SEQUENCE</scope>
</reference>
<protein>
    <recommendedName>
        <fullName evidence="8">Pseudouridine-5'-phosphate glycosidase</fullName>
    </recommendedName>
</protein>
<dbReference type="GO" id="GO:0004730">
    <property type="term" value="F:pseudouridylate synthase activity"/>
    <property type="evidence" value="ECO:0007669"/>
    <property type="project" value="InterPro"/>
</dbReference>
<dbReference type="GO" id="GO:0046872">
    <property type="term" value="F:metal ion binding"/>
    <property type="evidence" value="ECO:0007669"/>
    <property type="project" value="UniProtKB-KW"/>
</dbReference>
<dbReference type="AlphaFoldDB" id="A0AAV2NA88"/>
<evidence type="ECO:0000256" key="3">
    <source>
        <dbReference type="ARBA" id="ARBA00023211"/>
    </source>
</evidence>
<evidence type="ECO:0008006" key="8">
    <source>
        <dbReference type="Google" id="ProtNLM"/>
    </source>
</evidence>
<evidence type="ECO:0000256" key="5">
    <source>
        <dbReference type="ARBA" id="ARBA00023295"/>
    </source>
</evidence>
<dbReference type="GO" id="GO:0005737">
    <property type="term" value="C:cytoplasm"/>
    <property type="evidence" value="ECO:0007669"/>
    <property type="project" value="TreeGrafter"/>
</dbReference>
<dbReference type="Gene3D" id="3.40.1790.10">
    <property type="entry name" value="Indigoidine synthase domain"/>
    <property type="match status" value="1"/>
</dbReference>
<keyword evidence="3" id="KW-0464">Manganese</keyword>
<dbReference type="GO" id="GO:0016798">
    <property type="term" value="F:hydrolase activity, acting on glycosyl bonds"/>
    <property type="evidence" value="ECO:0007669"/>
    <property type="project" value="UniProtKB-KW"/>
</dbReference>
<dbReference type="PANTHER" id="PTHR42909:SF1">
    <property type="entry name" value="CARBOHYDRATE KINASE PFKB DOMAIN-CONTAINING PROTEIN"/>
    <property type="match status" value="1"/>
</dbReference>
<keyword evidence="2" id="KW-0378">Hydrolase</keyword>
<dbReference type="HAMAP" id="MF_01876">
    <property type="entry name" value="PsiMP_glycosidase"/>
    <property type="match status" value="1"/>
</dbReference>
<keyword evidence="7" id="KW-1185">Reference proteome</keyword>
<dbReference type="InterPro" id="IPR022830">
    <property type="entry name" value="Indigdn_synthA-like"/>
</dbReference>
<evidence type="ECO:0000313" key="6">
    <source>
        <dbReference type="EMBL" id="CAL1676699.1"/>
    </source>
</evidence>
<evidence type="ECO:0000256" key="4">
    <source>
        <dbReference type="ARBA" id="ARBA00023239"/>
    </source>
</evidence>
<name>A0AAV2NA88_9HYME</name>
<evidence type="ECO:0000256" key="2">
    <source>
        <dbReference type="ARBA" id="ARBA00022801"/>
    </source>
</evidence>
<dbReference type="EMBL" id="OZ034835">
    <property type="protein sequence ID" value="CAL1676699.1"/>
    <property type="molecule type" value="Genomic_DNA"/>
</dbReference>
<organism evidence="6 7">
    <name type="scientific">Lasius platythorax</name>
    <dbReference type="NCBI Taxonomy" id="488582"/>
    <lineage>
        <taxon>Eukaryota</taxon>
        <taxon>Metazoa</taxon>
        <taxon>Ecdysozoa</taxon>
        <taxon>Arthropoda</taxon>
        <taxon>Hexapoda</taxon>
        <taxon>Insecta</taxon>
        <taxon>Pterygota</taxon>
        <taxon>Neoptera</taxon>
        <taxon>Endopterygota</taxon>
        <taxon>Hymenoptera</taxon>
        <taxon>Apocrita</taxon>
        <taxon>Aculeata</taxon>
        <taxon>Formicoidea</taxon>
        <taxon>Formicidae</taxon>
        <taxon>Formicinae</taxon>
        <taxon>Lasius</taxon>
        <taxon>Lasius</taxon>
    </lineage>
</organism>
<evidence type="ECO:0000313" key="7">
    <source>
        <dbReference type="Proteomes" id="UP001497644"/>
    </source>
</evidence>